<feature type="compositionally biased region" description="Basic and acidic residues" evidence="1">
    <location>
        <begin position="92"/>
        <end position="111"/>
    </location>
</feature>
<gene>
    <name evidence="2" type="ORF">CBR_g19093</name>
</gene>
<dbReference type="Gramene" id="GBG74686">
    <property type="protein sequence ID" value="GBG74686"/>
    <property type="gene ID" value="CBR_g19093"/>
</dbReference>
<feature type="compositionally biased region" description="Basic and acidic residues" evidence="1">
    <location>
        <begin position="233"/>
        <end position="259"/>
    </location>
</feature>
<accession>A0A388KX98</accession>
<name>A0A388KX98_CHABU</name>
<evidence type="ECO:0000313" key="3">
    <source>
        <dbReference type="Proteomes" id="UP000265515"/>
    </source>
</evidence>
<proteinExistence type="predicted"/>
<keyword evidence="3" id="KW-1185">Reference proteome</keyword>
<dbReference type="AlphaFoldDB" id="A0A388KX98"/>
<feature type="region of interest" description="Disordered" evidence="1">
    <location>
        <begin position="160"/>
        <end position="195"/>
    </location>
</feature>
<dbReference type="Proteomes" id="UP000265515">
    <property type="component" value="Unassembled WGS sequence"/>
</dbReference>
<feature type="region of interest" description="Disordered" evidence="1">
    <location>
        <begin position="233"/>
        <end position="267"/>
    </location>
</feature>
<feature type="region of interest" description="Disordered" evidence="1">
    <location>
        <begin position="92"/>
        <end position="112"/>
    </location>
</feature>
<protein>
    <submittedName>
        <fullName evidence="2">Uncharacterized protein</fullName>
    </submittedName>
</protein>
<organism evidence="2 3">
    <name type="scientific">Chara braunii</name>
    <name type="common">Braun's stonewort</name>
    <dbReference type="NCBI Taxonomy" id="69332"/>
    <lineage>
        <taxon>Eukaryota</taxon>
        <taxon>Viridiplantae</taxon>
        <taxon>Streptophyta</taxon>
        <taxon>Charophyceae</taxon>
        <taxon>Charales</taxon>
        <taxon>Characeae</taxon>
        <taxon>Chara</taxon>
    </lineage>
</organism>
<reference evidence="2 3" key="1">
    <citation type="journal article" date="2018" name="Cell">
        <title>The Chara Genome: Secondary Complexity and Implications for Plant Terrestrialization.</title>
        <authorList>
            <person name="Nishiyama T."/>
            <person name="Sakayama H."/>
            <person name="Vries J.D."/>
            <person name="Buschmann H."/>
            <person name="Saint-Marcoux D."/>
            <person name="Ullrich K.K."/>
            <person name="Haas F.B."/>
            <person name="Vanderstraeten L."/>
            <person name="Becker D."/>
            <person name="Lang D."/>
            <person name="Vosolsobe S."/>
            <person name="Rombauts S."/>
            <person name="Wilhelmsson P.K.I."/>
            <person name="Janitza P."/>
            <person name="Kern R."/>
            <person name="Heyl A."/>
            <person name="Rumpler F."/>
            <person name="Villalobos L.I.A.C."/>
            <person name="Clay J.M."/>
            <person name="Skokan R."/>
            <person name="Toyoda A."/>
            <person name="Suzuki Y."/>
            <person name="Kagoshima H."/>
            <person name="Schijlen E."/>
            <person name="Tajeshwar N."/>
            <person name="Catarino B."/>
            <person name="Hetherington A.J."/>
            <person name="Saltykova A."/>
            <person name="Bonnot C."/>
            <person name="Breuninger H."/>
            <person name="Symeonidi A."/>
            <person name="Radhakrishnan G.V."/>
            <person name="Van Nieuwerburgh F."/>
            <person name="Deforce D."/>
            <person name="Chang C."/>
            <person name="Karol K.G."/>
            <person name="Hedrich R."/>
            <person name="Ulvskov P."/>
            <person name="Glockner G."/>
            <person name="Delwiche C.F."/>
            <person name="Petrasek J."/>
            <person name="Van de Peer Y."/>
            <person name="Friml J."/>
            <person name="Beilby M."/>
            <person name="Dolan L."/>
            <person name="Kohara Y."/>
            <person name="Sugano S."/>
            <person name="Fujiyama A."/>
            <person name="Delaux P.-M."/>
            <person name="Quint M."/>
            <person name="TheiBen G."/>
            <person name="Hagemann M."/>
            <person name="Harholt J."/>
            <person name="Dunand C."/>
            <person name="Zachgo S."/>
            <person name="Langdale J."/>
            <person name="Maumus F."/>
            <person name="Straeten D.V.D."/>
            <person name="Gould S.B."/>
            <person name="Rensing S.A."/>
        </authorList>
    </citation>
    <scope>NUCLEOTIDE SEQUENCE [LARGE SCALE GENOMIC DNA]</scope>
    <source>
        <strain evidence="2 3">S276</strain>
    </source>
</reference>
<evidence type="ECO:0000256" key="1">
    <source>
        <dbReference type="SAM" id="MobiDB-lite"/>
    </source>
</evidence>
<dbReference type="EMBL" id="BFEA01000208">
    <property type="protein sequence ID" value="GBG74686.1"/>
    <property type="molecule type" value="Genomic_DNA"/>
</dbReference>
<sequence>MAARLDKRFEEFGLKKKDEQGGVNQPDEVARLKKENNELLRRLNGAGGNQELEGEVARLKRENEELKQKTYWDGTSAREIENTEMARLKRENEELKRKLSREGTSRKEGDSVSKLQNEIYELRKLVDNKQMEGDEIFVLKQELGKLKQQNEKAVEEARLWKDEAMRPGNKRGKVAMGTPGLADRGSPRPRWTDNLRKDDKWKEEYMKLQSLHKLANVEAQLLKEKRVMAKAKRMEAEKQVKDQEEKMSRLKAVEGEKGTEGGGTNLKERLDAIALGSVRRGRKTTPVRGPVEVMFDKAKDVNNRFQFIKDQKKQLRNLRKAGLEPTCKEAGIRVGKVEQMICELAEYWADQAFGTARDGDPGS</sequence>
<comment type="caution">
    <text evidence="2">The sequence shown here is derived from an EMBL/GenBank/DDBJ whole genome shotgun (WGS) entry which is preliminary data.</text>
</comment>
<evidence type="ECO:0000313" key="2">
    <source>
        <dbReference type="EMBL" id="GBG74686.1"/>
    </source>
</evidence>